<dbReference type="Gene3D" id="3.40.50.720">
    <property type="entry name" value="NAD(P)-binding Rossmann-like Domain"/>
    <property type="match status" value="1"/>
</dbReference>
<dbReference type="SUPFAM" id="SSF51735">
    <property type="entry name" value="NAD(P)-binding Rossmann-fold domains"/>
    <property type="match status" value="1"/>
</dbReference>
<reference evidence="2 3" key="1">
    <citation type="submission" date="2018-10" db="EMBL/GenBank/DDBJ databases">
        <title>Genomic Encyclopedia of Type Strains, Phase IV (KMG-IV): sequencing the most valuable type-strain genomes for metagenomic binning, comparative biology and taxonomic classification.</title>
        <authorList>
            <person name="Goeker M."/>
        </authorList>
    </citation>
    <scope>NUCLEOTIDE SEQUENCE [LARGE SCALE GENOMIC DNA]</scope>
    <source>
        <strain evidence="2 3">DSM 26916</strain>
    </source>
</reference>
<evidence type="ECO:0000313" key="3">
    <source>
        <dbReference type="Proteomes" id="UP000268908"/>
    </source>
</evidence>
<comment type="caution">
    <text evidence="2">The sequence shown here is derived from an EMBL/GenBank/DDBJ whole genome shotgun (WGS) entry which is preliminary data.</text>
</comment>
<dbReference type="Pfam" id="PF13380">
    <property type="entry name" value="CoA_binding_2"/>
    <property type="match status" value="1"/>
</dbReference>
<protein>
    <recommendedName>
        <fullName evidence="1">CoA-binding domain-containing protein</fullName>
    </recommendedName>
</protein>
<evidence type="ECO:0000313" key="2">
    <source>
        <dbReference type="EMBL" id="RLJ68496.1"/>
    </source>
</evidence>
<dbReference type="EMBL" id="RCCI01000004">
    <property type="protein sequence ID" value="RLJ68496.1"/>
    <property type="molecule type" value="Genomic_DNA"/>
</dbReference>
<dbReference type="AlphaFoldDB" id="A0A497XMM1"/>
<evidence type="ECO:0000259" key="1">
    <source>
        <dbReference type="SMART" id="SM00881"/>
    </source>
</evidence>
<dbReference type="InterPro" id="IPR036291">
    <property type="entry name" value="NAD(P)-bd_dom_sf"/>
</dbReference>
<dbReference type="PANTHER" id="PTHR33303:SF2">
    <property type="entry name" value="COA-BINDING DOMAIN-CONTAINING PROTEIN"/>
    <property type="match status" value="1"/>
</dbReference>
<dbReference type="OrthoDB" id="9804695at2"/>
<dbReference type="InterPro" id="IPR003781">
    <property type="entry name" value="CoA-bd"/>
</dbReference>
<organism evidence="2 3">
    <name type="scientific">Sulfurisoma sediminicola</name>
    <dbReference type="NCBI Taxonomy" id="1381557"/>
    <lineage>
        <taxon>Bacteria</taxon>
        <taxon>Pseudomonadati</taxon>
        <taxon>Pseudomonadota</taxon>
        <taxon>Betaproteobacteria</taxon>
        <taxon>Nitrosomonadales</taxon>
        <taxon>Sterolibacteriaceae</taxon>
        <taxon>Sulfurisoma</taxon>
    </lineage>
</organism>
<dbReference type="PANTHER" id="PTHR33303">
    <property type="entry name" value="CYTOPLASMIC PROTEIN-RELATED"/>
    <property type="match status" value="1"/>
</dbReference>
<gene>
    <name evidence="2" type="ORF">DFR35_1058</name>
</gene>
<dbReference type="RefSeq" id="WP_121240389.1">
    <property type="nucleotide sequence ID" value="NZ_BHVV01000002.1"/>
</dbReference>
<proteinExistence type="predicted"/>
<feature type="domain" description="CoA-binding" evidence="1">
    <location>
        <begin position="13"/>
        <end position="106"/>
    </location>
</feature>
<dbReference type="SMART" id="SM00881">
    <property type="entry name" value="CoA_binding"/>
    <property type="match status" value="1"/>
</dbReference>
<dbReference type="Proteomes" id="UP000268908">
    <property type="component" value="Unassembled WGS sequence"/>
</dbReference>
<accession>A0A497XMM1</accession>
<keyword evidence="3" id="KW-1185">Reference proteome</keyword>
<name>A0A497XMM1_9PROT</name>
<sequence>MFTNPSHDEIRALLKSVRTIAVVGLSDNPARPSYRVAQAMMGLGYRIIPVRPAQTEVLGEKAYAQLTDLPEAPDLVDVFRNPDAVDGIVDQCIAIGAKRLWLQEGVVNEPAALRARAADITVIMDRCVWKDAHSLL</sequence>